<gene>
    <name evidence="6" type="ORF">A3G53_03655</name>
</gene>
<keyword evidence="3 5" id="KW-1133">Transmembrane helix</keyword>
<dbReference type="GO" id="GO:0012505">
    <property type="term" value="C:endomembrane system"/>
    <property type="evidence" value="ECO:0007669"/>
    <property type="project" value="UniProtKB-SubCell"/>
</dbReference>
<dbReference type="InterPro" id="IPR008217">
    <property type="entry name" value="Ccc1_fam"/>
</dbReference>
<dbReference type="EMBL" id="MFVU01000031">
    <property type="protein sequence ID" value="OGJ01217.1"/>
    <property type="molecule type" value="Genomic_DNA"/>
</dbReference>
<sequence length="173" mass="18227">MHRMGKYIGDIVYGANDGIITTFAVVAGVVGAELAPKVIIILGIANLLADGFSMAASNYLARKSEQEYESSSGTAITPAELQTGRRPIKNALATFAAFVLAGAIPLLPYLFGLQTNVFRSAIFATSIALFTVGSLRTLITAVRWWRGGLEMLAIGALASAVAYFIGNLLGDLI</sequence>
<comment type="caution">
    <text evidence="6">The sequence shown here is derived from an EMBL/GenBank/DDBJ whole genome shotgun (WGS) entry which is preliminary data.</text>
</comment>
<keyword evidence="4 5" id="KW-0472">Membrane</keyword>
<feature type="transmembrane region" description="Helical" evidence="5">
    <location>
        <begin position="12"/>
        <end position="32"/>
    </location>
</feature>
<dbReference type="AlphaFoldDB" id="A0A1F6Y4A5"/>
<feature type="transmembrane region" description="Helical" evidence="5">
    <location>
        <begin position="91"/>
        <end position="111"/>
    </location>
</feature>
<evidence type="ECO:0000313" key="7">
    <source>
        <dbReference type="Proteomes" id="UP000178645"/>
    </source>
</evidence>
<evidence type="ECO:0000256" key="2">
    <source>
        <dbReference type="ARBA" id="ARBA00022692"/>
    </source>
</evidence>
<reference evidence="6 7" key="1">
    <citation type="journal article" date="2016" name="Nat. Commun.">
        <title>Thousands of microbial genomes shed light on interconnected biogeochemical processes in an aquifer system.</title>
        <authorList>
            <person name="Anantharaman K."/>
            <person name="Brown C.T."/>
            <person name="Hug L.A."/>
            <person name="Sharon I."/>
            <person name="Castelle C.J."/>
            <person name="Probst A.J."/>
            <person name="Thomas B.C."/>
            <person name="Singh A."/>
            <person name="Wilkins M.J."/>
            <person name="Karaoz U."/>
            <person name="Brodie E.L."/>
            <person name="Williams K.H."/>
            <person name="Hubbard S.S."/>
            <person name="Banfield J.F."/>
        </authorList>
    </citation>
    <scope>NUCLEOTIDE SEQUENCE [LARGE SCALE GENOMIC DNA]</scope>
</reference>
<dbReference type="Pfam" id="PF01988">
    <property type="entry name" value="VIT1"/>
    <property type="match status" value="2"/>
</dbReference>
<protein>
    <recommendedName>
        <fullName evidence="8">VIT family protein</fullName>
    </recommendedName>
</protein>
<evidence type="ECO:0000256" key="3">
    <source>
        <dbReference type="ARBA" id="ARBA00022989"/>
    </source>
</evidence>
<name>A0A1F6Y4A5_9BACT</name>
<comment type="subcellular location">
    <subcellularLocation>
        <location evidence="1">Endomembrane system</location>
        <topology evidence="1">Multi-pass membrane protein</topology>
    </subcellularLocation>
</comment>
<dbReference type="GO" id="GO:0005384">
    <property type="term" value="F:manganese ion transmembrane transporter activity"/>
    <property type="evidence" value="ECO:0007669"/>
    <property type="project" value="InterPro"/>
</dbReference>
<feature type="transmembrane region" description="Helical" evidence="5">
    <location>
        <begin position="117"/>
        <end position="139"/>
    </location>
</feature>
<dbReference type="Proteomes" id="UP000178645">
    <property type="component" value="Unassembled WGS sequence"/>
</dbReference>
<organism evidence="6 7">
    <name type="scientific">Candidatus Nomurabacteria bacterium RIFCSPLOWO2_12_FULL_44_11</name>
    <dbReference type="NCBI Taxonomy" id="1801796"/>
    <lineage>
        <taxon>Bacteria</taxon>
        <taxon>Candidatus Nomuraibacteriota</taxon>
    </lineage>
</organism>
<evidence type="ECO:0000256" key="1">
    <source>
        <dbReference type="ARBA" id="ARBA00004127"/>
    </source>
</evidence>
<evidence type="ECO:0000256" key="5">
    <source>
        <dbReference type="SAM" id="Phobius"/>
    </source>
</evidence>
<dbReference type="GO" id="GO:0030026">
    <property type="term" value="P:intracellular manganese ion homeostasis"/>
    <property type="evidence" value="ECO:0007669"/>
    <property type="project" value="InterPro"/>
</dbReference>
<evidence type="ECO:0000256" key="4">
    <source>
        <dbReference type="ARBA" id="ARBA00023136"/>
    </source>
</evidence>
<evidence type="ECO:0008006" key="8">
    <source>
        <dbReference type="Google" id="ProtNLM"/>
    </source>
</evidence>
<feature type="transmembrane region" description="Helical" evidence="5">
    <location>
        <begin position="151"/>
        <end position="170"/>
    </location>
</feature>
<proteinExistence type="predicted"/>
<dbReference type="PANTHER" id="PTHR31851">
    <property type="entry name" value="FE(2+)/MN(2+) TRANSPORTER PCL1"/>
    <property type="match status" value="1"/>
</dbReference>
<feature type="transmembrane region" description="Helical" evidence="5">
    <location>
        <begin position="38"/>
        <end position="61"/>
    </location>
</feature>
<accession>A0A1F6Y4A5</accession>
<keyword evidence="2 5" id="KW-0812">Transmembrane</keyword>
<evidence type="ECO:0000313" key="6">
    <source>
        <dbReference type="EMBL" id="OGJ01217.1"/>
    </source>
</evidence>